<evidence type="ECO:0000313" key="2">
    <source>
        <dbReference type="Proteomes" id="UP000773614"/>
    </source>
</evidence>
<evidence type="ECO:0000313" key="1">
    <source>
        <dbReference type="EMBL" id="MYZ49967.1"/>
    </source>
</evidence>
<accession>A0A964T8S4</accession>
<gene>
    <name evidence="1" type="ORF">E4O86_19860</name>
</gene>
<dbReference type="EMBL" id="SPKJ01000109">
    <property type="protein sequence ID" value="MYZ49967.1"/>
    <property type="molecule type" value="Genomic_DNA"/>
</dbReference>
<proteinExistence type="predicted"/>
<dbReference type="AlphaFoldDB" id="A0A964T8S4"/>
<comment type="caution">
    <text evidence="1">The sequence shown here is derived from an EMBL/GenBank/DDBJ whole genome shotgun (WGS) entry which is preliminary data.</text>
</comment>
<dbReference type="InterPro" id="IPR012659">
    <property type="entry name" value="CHP02444"/>
</dbReference>
<organism evidence="1 2">
    <name type="scientific">Propylenella binzhouense</name>
    <dbReference type="NCBI Taxonomy" id="2555902"/>
    <lineage>
        <taxon>Bacteria</taxon>
        <taxon>Pseudomonadati</taxon>
        <taxon>Pseudomonadota</taxon>
        <taxon>Alphaproteobacteria</taxon>
        <taxon>Hyphomicrobiales</taxon>
        <taxon>Propylenellaceae</taxon>
        <taxon>Propylenella</taxon>
    </lineage>
</organism>
<keyword evidence="2" id="KW-1185">Reference proteome</keyword>
<dbReference type="Proteomes" id="UP000773614">
    <property type="component" value="Unassembled WGS sequence"/>
</dbReference>
<dbReference type="RefSeq" id="WP_161142302.1">
    <property type="nucleotide sequence ID" value="NZ_SPKJ01000109.1"/>
</dbReference>
<dbReference type="Pfam" id="PF09523">
    <property type="entry name" value="DUF2390"/>
    <property type="match status" value="1"/>
</dbReference>
<dbReference type="NCBIfam" id="TIGR02444">
    <property type="entry name" value="TIGR02444 family protein"/>
    <property type="match status" value="1"/>
</dbReference>
<dbReference type="OrthoDB" id="7875767at2"/>
<reference evidence="1" key="1">
    <citation type="submission" date="2019-03" db="EMBL/GenBank/DDBJ databases">
        <title>Afifella sp. nov., isolated from activated sludge.</title>
        <authorList>
            <person name="Li Q."/>
            <person name="Liu Y."/>
        </authorList>
    </citation>
    <scope>NUCLEOTIDE SEQUENCE</scope>
    <source>
        <strain evidence="1">L72</strain>
    </source>
</reference>
<name>A0A964T8S4_9HYPH</name>
<sequence length="182" mass="19099">MAEDRPALDMTGPHWRFALSVYGTPGVPDACLLLQDTCGVDVNVLLIALFAAKSGRPLSAAAVSAADEAVRAWRDEAVRPLREIRRRMKADAALAFGPDAEVVRNRVKAAELSAEQVEQAVLAGLIADNPPPAGAAALEEVVRMVVDFYLGKGEVPDQAGVARAISTIAESAEQVEARGAAA</sequence>
<protein>
    <submittedName>
        <fullName evidence="1">TIGR02444 family protein</fullName>
    </submittedName>
</protein>